<comment type="caution">
    <text evidence="2">The sequence shown here is derived from an EMBL/GenBank/DDBJ whole genome shotgun (WGS) entry which is preliminary data.</text>
</comment>
<dbReference type="OrthoDB" id="108890at2"/>
<dbReference type="PANTHER" id="PTHR36151">
    <property type="entry name" value="BLR2777 PROTEIN"/>
    <property type="match status" value="1"/>
</dbReference>
<evidence type="ECO:0000313" key="3">
    <source>
        <dbReference type="Proteomes" id="UP000598297"/>
    </source>
</evidence>
<sequence length="352" mass="39301">MKKSTTAIEPHEDYGFFAPDSVTRKVWGYPTTPLMGIVRAVTIEELDPNLLAAVHNTGANYDRLDTRYARTVQYFAAVAFADSRTVSKMADVLVKIHSKAIGIEPVSGNRYDANDPDSQLWILITGWHSVLKAYETFGPGKLSDAEVEQFWAECATAAEFQTCDPAAVPRTRDEVRAYFEKWRPKLAASLATQRMMHHLLNGAKEITPRKGIPGLMRPIANVMIRRATIATLPRHMRKLADIRQSRLTDAAVTLAMRLNMVVVARSIPLQRWFIGMLAPRTLPVVEPHWRGLAPVDPVVLTPAEARERYGYAKPAEAHLEIRARQSARVFDEHKAPSDDGLVESQATLGRLA</sequence>
<dbReference type="PANTHER" id="PTHR36151:SF3">
    <property type="entry name" value="ER-BOUND OXYGENASE MPAB_MPAB'_RUBBER OXYGENASE CATALYTIC DOMAIN-CONTAINING PROTEIN"/>
    <property type="match status" value="1"/>
</dbReference>
<dbReference type="InterPro" id="IPR018713">
    <property type="entry name" value="MPAB/Lcp_cat_dom"/>
</dbReference>
<dbReference type="EMBL" id="JAAAHS010000443">
    <property type="protein sequence ID" value="NBE56210.1"/>
    <property type="molecule type" value="Genomic_DNA"/>
</dbReference>
<organism evidence="2 3">
    <name type="scientific">Streptomyces boluensis</name>
    <dbReference type="NCBI Taxonomy" id="1775135"/>
    <lineage>
        <taxon>Bacteria</taxon>
        <taxon>Bacillati</taxon>
        <taxon>Actinomycetota</taxon>
        <taxon>Actinomycetes</taxon>
        <taxon>Kitasatosporales</taxon>
        <taxon>Streptomycetaceae</taxon>
        <taxon>Streptomyces</taxon>
    </lineage>
</organism>
<dbReference type="GO" id="GO:0016491">
    <property type="term" value="F:oxidoreductase activity"/>
    <property type="evidence" value="ECO:0007669"/>
    <property type="project" value="InterPro"/>
</dbReference>
<name>A0A964UXT0_9ACTN</name>
<feature type="domain" description="ER-bound oxygenase mpaB/mpaB'/Rubber oxygenase catalytic" evidence="1">
    <location>
        <begin position="24"/>
        <end position="257"/>
    </location>
</feature>
<dbReference type="Pfam" id="PF09995">
    <property type="entry name" value="MPAB_Lcp_cat"/>
    <property type="match status" value="1"/>
</dbReference>
<dbReference type="RefSeq" id="WP_161704680.1">
    <property type="nucleotide sequence ID" value="NZ_JAAAHS010000443.1"/>
</dbReference>
<evidence type="ECO:0000259" key="1">
    <source>
        <dbReference type="Pfam" id="PF09995"/>
    </source>
</evidence>
<proteinExistence type="predicted"/>
<dbReference type="Proteomes" id="UP000598297">
    <property type="component" value="Unassembled WGS sequence"/>
</dbReference>
<dbReference type="AlphaFoldDB" id="A0A964UXT0"/>
<evidence type="ECO:0000313" key="2">
    <source>
        <dbReference type="EMBL" id="NBE56210.1"/>
    </source>
</evidence>
<accession>A0A964UXT0</accession>
<keyword evidence="3" id="KW-1185">Reference proteome</keyword>
<reference evidence="2" key="1">
    <citation type="submission" date="2020-01" db="EMBL/GenBank/DDBJ databases">
        <title>Whole-genome analyses of novel actinobacteria.</title>
        <authorList>
            <person name="Sahin N."/>
        </authorList>
    </citation>
    <scope>NUCLEOTIDE SEQUENCE</scope>
    <source>
        <strain evidence="2">YC537</strain>
    </source>
</reference>
<gene>
    <name evidence="2" type="ORF">GUY60_33225</name>
</gene>
<protein>
    <submittedName>
        <fullName evidence="2">DUF2236 domain-containing protein</fullName>
    </submittedName>
</protein>